<dbReference type="EMBL" id="KN821255">
    <property type="protein sequence ID" value="KIJ05087.1"/>
    <property type="molecule type" value="Genomic_DNA"/>
</dbReference>
<feature type="non-terminal residue" evidence="8">
    <location>
        <position position="488"/>
    </location>
</feature>
<evidence type="ECO:0000256" key="6">
    <source>
        <dbReference type="SAM" id="MobiDB-lite"/>
    </source>
</evidence>
<keyword evidence="2" id="KW-0479">Metal-binding</keyword>
<evidence type="ECO:0000256" key="5">
    <source>
        <dbReference type="ARBA" id="ARBA00023242"/>
    </source>
</evidence>
<dbReference type="InterPro" id="IPR012337">
    <property type="entry name" value="RNaseH-like_sf"/>
</dbReference>
<feature type="domain" description="HAT C-terminal dimerisation" evidence="7">
    <location>
        <begin position="387"/>
        <end position="463"/>
    </location>
</feature>
<keyword evidence="9" id="KW-1185">Reference proteome</keyword>
<dbReference type="PANTHER" id="PTHR46481:SF10">
    <property type="entry name" value="ZINC FINGER BED DOMAIN-CONTAINING PROTEIN 39"/>
    <property type="match status" value="1"/>
</dbReference>
<dbReference type="PANTHER" id="PTHR46481">
    <property type="entry name" value="ZINC FINGER BED DOMAIN-CONTAINING PROTEIN 4"/>
    <property type="match status" value="1"/>
</dbReference>
<protein>
    <recommendedName>
        <fullName evidence="7">HAT C-terminal dimerisation domain-containing protein</fullName>
    </recommendedName>
</protein>
<dbReference type="Pfam" id="PF05699">
    <property type="entry name" value="Dimer_Tnp_hAT"/>
    <property type="match status" value="1"/>
</dbReference>
<evidence type="ECO:0000313" key="9">
    <source>
        <dbReference type="Proteomes" id="UP000053647"/>
    </source>
</evidence>
<feature type="non-terminal residue" evidence="8">
    <location>
        <position position="1"/>
    </location>
</feature>
<name>A0A0C9TA49_PAXIN</name>
<dbReference type="GO" id="GO:0005634">
    <property type="term" value="C:nucleus"/>
    <property type="evidence" value="ECO:0007669"/>
    <property type="project" value="UniProtKB-SubCell"/>
</dbReference>
<evidence type="ECO:0000313" key="8">
    <source>
        <dbReference type="EMBL" id="KIJ05087.1"/>
    </source>
</evidence>
<keyword evidence="3" id="KW-0863">Zinc-finger</keyword>
<feature type="region of interest" description="Disordered" evidence="6">
    <location>
        <begin position="326"/>
        <end position="377"/>
    </location>
</feature>
<keyword evidence="4" id="KW-0862">Zinc</keyword>
<dbReference type="GO" id="GO:0008270">
    <property type="term" value="F:zinc ion binding"/>
    <property type="evidence" value="ECO:0007669"/>
    <property type="project" value="UniProtKB-KW"/>
</dbReference>
<evidence type="ECO:0000256" key="2">
    <source>
        <dbReference type="ARBA" id="ARBA00022723"/>
    </source>
</evidence>
<dbReference type="InterPro" id="IPR052035">
    <property type="entry name" value="ZnF_BED_domain_contain"/>
</dbReference>
<gene>
    <name evidence="8" type="ORF">PAXINDRAFT_57297</name>
</gene>
<feature type="compositionally biased region" description="Basic and acidic residues" evidence="6">
    <location>
        <begin position="360"/>
        <end position="377"/>
    </location>
</feature>
<accession>A0A0C9TA49</accession>
<dbReference type="SUPFAM" id="SSF53098">
    <property type="entry name" value="Ribonuclease H-like"/>
    <property type="match status" value="1"/>
</dbReference>
<reference evidence="9" key="2">
    <citation type="submission" date="2015-01" db="EMBL/GenBank/DDBJ databases">
        <title>Evolutionary Origins and Diversification of the Mycorrhizal Mutualists.</title>
        <authorList>
            <consortium name="DOE Joint Genome Institute"/>
            <consortium name="Mycorrhizal Genomics Consortium"/>
            <person name="Kohler A."/>
            <person name="Kuo A."/>
            <person name="Nagy L.G."/>
            <person name="Floudas D."/>
            <person name="Copeland A."/>
            <person name="Barry K.W."/>
            <person name="Cichocki N."/>
            <person name="Veneault-Fourrey C."/>
            <person name="LaButti K."/>
            <person name="Lindquist E.A."/>
            <person name="Lipzen A."/>
            <person name="Lundell T."/>
            <person name="Morin E."/>
            <person name="Murat C."/>
            <person name="Riley R."/>
            <person name="Ohm R."/>
            <person name="Sun H."/>
            <person name="Tunlid A."/>
            <person name="Henrissat B."/>
            <person name="Grigoriev I.V."/>
            <person name="Hibbett D.S."/>
            <person name="Martin F."/>
        </authorList>
    </citation>
    <scope>NUCLEOTIDE SEQUENCE [LARGE SCALE GENOMIC DNA]</scope>
    <source>
        <strain evidence="9">ATCC 200175</strain>
    </source>
</reference>
<evidence type="ECO:0000256" key="3">
    <source>
        <dbReference type="ARBA" id="ARBA00022771"/>
    </source>
</evidence>
<organism evidence="8 9">
    <name type="scientific">Paxillus involutus ATCC 200175</name>
    <dbReference type="NCBI Taxonomy" id="664439"/>
    <lineage>
        <taxon>Eukaryota</taxon>
        <taxon>Fungi</taxon>
        <taxon>Dikarya</taxon>
        <taxon>Basidiomycota</taxon>
        <taxon>Agaricomycotina</taxon>
        <taxon>Agaricomycetes</taxon>
        <taxon>Agaricomycetidae</taxon>
        <taxon>Boletales</taxon>
        <taxon>Paxilineae</taxon>
        <taxon>Paxillaceae</taxon>
        <taxon>Paxillus</taxon>
    </lineage>
</organism>
<dbReference type="Proteomes" id="UP000053647">
    <property type="component" value="Unassembled WGS sequence"/>
</dbReference>
<proteinExistence type="predicted"/>
<reference evidence="8 9" key="1">
    <citation type="submission" date="2014-06" db="EMBL/GenBank/DDBJ databases">
        <authorList>
            <consortium name="DOE Joint Genome Institute"/>
            <person name="Kuo A."/>
            <person name="Kohler A."/>
            <person name="Nagy L.G."/>
            <person name="Floudas D."/>
            <person name="Copeland A."/>
            <person name="Barry K.W."/>
            <person name="Cichocki N."/>
            <person name="Veneault-Fourrey C."/>
            <person name="LaButti K."/>
            <person name="Lindquist E.A."/>
            <person name="Lipzen A."/>
            <person name="Lundell T."/>
            <person name="Morin E."/>
            <person name="Murat C."/>
            <person name="Sun H."/>
            <person name="Tunlid A."/>
            <person name="Henrissat B."/>
            <person name="Grigoriev I.V."/>
            <person name="Hibbett D.S."/>
            <person name="Martin F."/>
            <person name="Nordberg H.P."/>
            <person name="Cantor M.N."/>
            <person name="Hua S.X."/>
        </authorList>
    </citation>
    <scope>NUCLEOTIDE SEQUENCE [LARGE SCALE GENOMIC DNA]</scope>
    <source>
        <strain evidence="8 9">ATCC 200175</strain>
    </source>
</reference>
<sequence length="488" mass="55371">FFKVLDEAGIRHKLGQITMDNASNNNTMMRELEHLLRARGVTFHHDGNRKYVATLERDLVGTGRGVVTACRASGQRRRDLRKLIEDGNDSGYWKGKMINPAHDSMPEVQLLRDCETRWSSTFNLIDRIILLHPAIVRFLQRPEHSDLCHLSLNDYEIGVLCDIHQALEIPHVAQQTFSFERTPTLSMAIPLYEMLNHEWKNLKATIPELSHYISVATGKIDEYIEEGRKTRIYALAMILNPAMKFEWMKAHWLPEDVKKAQNWILEMVKAYQRAARFRSQVVGGRSSDWIPASTVSRAAQVHAKRIGRLQGLAAVRRSVSYTSAATSVSSMMPSTSDSHPSTSESGPGITTQSPPPALTPEERREQEARACAEDRTAAERELRRYEEDNIKTDGSSERSSDLVRFWELHEHVYPLLFRVAMDVLPAQASSVPCERAFSSSKETCALRRNNLSPHLLEALQVLKFKYKQEGLSFTSDLIAKPQDYSISG</sequence>
<evidence type="ECO:0000256" key="1">
    <source>
        <dbReference type="ARBA" id="ARBA00004123"/>
    </source>
</evidence>
<dbReference type="AlphaFoldDB" id="A0A0C9TA49"/>
<dbReference type="GO" id="GO:0046983">
    <property type="term" value="F:protein dimerization activity"/>
    <property type="evidence" value="ECO:0007669"/>
    <property type="project" value="InterPro"/>
</dbReference>
<dbReference type="OrthoDB" id="3172935at2759"/>
<evidence type="ECO:0000256" key="4">
    <source>
        <dbReference type="ARBA" id="ARBA00022833"/>
    </source>
</evidence>
<keyword evidence="5" id="KW-0539">Nucleus</keyword>
<feature type="compositionally biased region" description="Low complexity" evidence="6">
    <location>
        <begin position="326"/>
        <end position="345"/>
    </location>
</feature>
<evidence type="ECO:0000259" key="7">
    <source>
        <dbReference type="Pfam" id="PF05699"/>
    </source>
</evidence>
<dbReference type="InterPro" id="IPR008906">
    <property type="entry name" value="HATC_C_dom"/>
</dbReference>
<comment type="subcellular location">
    <subcellularLocation>
        <location evidence="1">Nucleus</location>
    </subcellularLocation>
</comment>
<dbReference type="HOGENOM" id="CLU_009123_6_4_1"/>